<comment type="subcellular location">
    <subcellularLocation>
        <location evidence="3">Cytoplasm</location>
    </subcellularLocation>
</comment>
<dbReference type="GO" id="GO:0051087">
    <property type="term" value="F:protein-folding chaperone binding"/>
    <property type="evidence" value="ECO:0007669"/>
    <property type="project" value="InterPro"/>
</dbReference>
<dbReference type="GO" id="GO:0000774">
    <property type="term" value="F:adenyl-nucleotide exchange factor activity"/>
    <property type="evidence" value="ECO:0007669"/>
    <property type="project" value="InterPro"/>
</dbReference>
<dbReference type="InterPro" id="IPR013805">
    <property type="entry name" value="GrpE_CC"/>
</dbReference>
<dbReference type="PRINTS" id="PR00773">
    <property type="entry name" value="GRPEPROTEIN"/>
</dbReference>
<dbReference type="GO" id="GO:0005737">
    <property type="term" value="C:cytoplasm"/>
    <property type="evidence" value="ECO:0007669"/>
    <property type="project" value="UniProtKB-SubCell"/>
</dbReference>
<sequence length="149" mass="16801">MVKKTTSKNITELARLSSRVEELESNYKRVLADYQNQERRHKEQQVNTIKMASAALIEKLLLNLDSLEMAQTHLKDRGLQIVIDQLRATLGQEGLSVINSDDQDFDPLLMDCTEVVPGKKDIVIETVSRGYFLFDKVLRPAKVKVGSGA</sequence>
<dbReference type="PANTHER" id="PTHR21237">
    <property type="entry name" value="GRPE PROTEIN"/>
    <property type="match status" value="1"/>
</dbReference>
<keyword evidence="5" id="KW-0175">Coiled coil</keyword>
<organism evidence="6 7">
    <name type="scientific">Candidatus Collierbacteria bacterium GW2011_GWA2_46_26</name>
    <dbReference type="NCBI Taxonomy" id="1618381"/>
    <lineage>
        <taxon>Bacteria</taxon>
        <taxon>Candidatus Collieribacteriota</taxon>
    </lineage>
</organism>
<proteinExistence type="inferred from homology"/>
<dbReference type="PANTHER" id="PTHR21237:SF23">
    <property type="entry name" value="GRPE PROTEIN HOMOLOG, MITOCHONDRIAL"/>
    <property type="match status" value="1"/>
</dbReference>
<dbReference type="InterPro" id="IPR000740">
    <property type="entry name" value="GrpE"/>
</dbReference>
<keyword evidence="3" id="KW-0963">Cytoplasm</keyword>
<keyword evidence="3" id="KW-0346">Stress response</keyword>
<dbReference type="SUPFAM" id="SSF58014">
    <property type="entry name" value="Coiled-coil domain of nucleotide exchange factor GrpE"/>
    <property type="match status" value="1"/>
</dbReference>
<comment type="similarity">
    <text evidence="1 3 4">Belongs to the GrpE family.</text>
</comment>
<evidence type="ECO:0000256" key="3">
    <source>
        <dbReference type="HAMAP-Rule" id="MF_01151"/>
    </source>
</evidence>
<evidence type="ECO:0000313" key="7">
    <source>
        <dbReference type="Proteomes" id="UP000034794"/>
    </source>
</evidence>
<dbReference type="GO" id="GO:0006457">
    <property type="term" value="P:protein folding"/>
    <property type="evidence" value="ECO:0007669"/>
    <property type="project" value="InterPro"/>
</dbReference>
<dbReference type="InterPro" id="IPR009012">
    <property type="entry name" value="GrpE_head"/>
</dbReference>
<dbReference type="EMBL" id="LCMI01000007">
    <property type="protein sequence ID" value="KKU32817.1"/>
    <property type="molecule type" value="Genomic_DNA"/>
</dbReference>
<accession>A0A0G1PJF1</accession>
<dbReference type="SUPFAM" id="SSF51064">
    <property type="entry name" value="Head domain of nucleotide exchange factor GrpE"/>
    <property type="match status" value="1"/>
</dbReference>
<evidence type="ECO:0000256" key="1">
    <source>
        <dbReference type="ARBA" id="ARBA00009054"/>
    </source>
</evidence>
<evidence type="ECO:0000256" key="5">
    <source>
        <dbReference type="SAM" id="Coils"/>
    </source>
</evidence>
<evidence type="ECO:0000313" key="6">
    <source>
        <dbReference type="EMBL" id="KKU32817.1"/>
    </source>
</evidence>
<gene>
    <name evidence="3" type="primary">grpE</name>
    <name evidence="6" type="ORF">UX47_C0007G0061</name>
</gene>
<feature type="coiled-coil region" evidence="5">
    <location>
        <begin position="13"/>
        <end position="77"/>
    </location>
</feature>
<dbReference type="HAMAP" id="MF_01151">
    <property type="entry name" value="GrpE"/>
    <property type="match status" value="1"/>
</dbReference>
<comment type="subunit">
    <text evidence="3">Homodimer.</text>
</comment>
<keyword evidence="2 3" id="KW-0143">Chaperone</keyword>
<reference evidence="6 7" key="1">
    <citation type="journal article" date="2015" name="Nature">
        <title>rRNA introns, odd ribosomes, and small enigmatic genomes across a large radiation of phyla.</title>
        <authorList>
            <person name="Brown C.T."/>
            <person name="Hug L.A."/>
            <person name="Thomas B.C."/>
            <person name="Sharon I."/>
            <person name="Castelle C.J."/>
            <person name="Singh A."/>
            <person name="Wilkins M.J."/>
            <person name="Williams K.H."/>
            <person name="Banfield J.F."/>
        </authorList>
    </citation>
    <scope>NUCLEOTIDE SEQUENCE [LARGE SCALE GENOMIC DNA]</scope>
</reference>
<comment type="caution">
    <text evidence="6">The sequence shown here is derived from an EMBL/GenBank/DDBJ whole genome shotgun (WGS) entry which is preliminary data.</text>
</comment>
<dbReference type="Gene3D" id="3.90.20.20">
    <property type="match status" value="1"/>
</dbReference>
<dbReference type="Proteomes" id="UP000034794">
    <property type="component" value="Unassembled WGS sequence"/>
</dbReference>
<name>A0A0G1PJF1_9BACT</name>
<dbReference type="Gene3D" id="2.30.22.10">
    <property type="entry name" value="Head domain of nucleotide exchange factor GrpE"/>
    <property type="match status" value="1"/>
</dbReference>
<dbReference type="AlphaFoldDB" id="A0A0G1PJF1"/>
<evidence type="ECO:0000256" key="4">
    <source>
        <dbReference type="RuleBase" id="RU004478"/>
    </source>
</evidence>
<evidence type="ECO:0000256" key="2">
    <source>
        <dbReference type="ARBA" id="ARBA00023186"/>
    </source>
</evidence>
<comment type="function">
    <text evidence="3">Participates actively in the response to hyperosmotic and heat shock by preventing the aggregation of stress-denatured proteins, in association with DnaK and GrpE. It is the nucleotide exchange factor for DnaK and may function as a thermosensor. Unfolded proteins bind initially to DnaJ; upon interaction with the DnaJ-bound protein, DnaK hydrolyzes its bound ATP, resulting in the formation of a stable complex. GrpE releases ADP from DnaK; ATP binding to DnaK triggers the release of the substrate protein, thus completing the reaction cycle. Several rounds of ATP-dependent interactions between DnaJ, DnaK and GrpE are required for fully efficient folding.</text>
</comment>
<dbReference type="Pfam" id="PF01025">
    <property type="entry name" value="GrpE"/>
    <property type="match status" value="1"/>
</dbReference>
<dbReference type="GO" id="GO:0051082">
    <property type="term" value="F:unfolded protein binding"/>
    <property type="evidence" value="ECO:0007669"/>
    <property type="project" value="TreeGrafter"/>
</dbReference>
<protein>
    <recommendedName>
        <fullName evidence="3">Protein GrpE</fullName>
    </recommendedName>
    <alternativeName>
        <fullName evidence="3">HSP-70 cofactor</fullName>
    </alternativeName>
</protein>
<dbReference type="GO" id="GO:0042803">
    <property type="term" value="F:protein homodimerization activity"/>
    <property type="evidence" value="ECO:0007669"/>
    <property type="project" value="InterPro"/>
</dbReference>